<organism evidence="2">
    <name type="scientific">Panicum hallii</name>
    <dbReference type="NCBI Taxonomy" id="206008"/>
    <lineage>
        <taxon>Eukaryota</taxon>
        <taxon>Viridiplantae</taxon>
        <taxon>Streptophyta</taxon>
        <taxon>Embryophyta</taxon>
        <taxon>Tracheophyta</taxon>
        <taxon>Spermatophyta</taxon>
        <taxon>Magnoliopsida</taxon>
        <taxon>Liliopsida</taxon>
        <taxon>Poales</taxon>
        <taxon>Poaceae</taxon>
        <taxon>PACMAD clade</taxon>
        <taxon>Panicoideae</taxon>
        <taxon>Panicodae</taxon>
        <taxon>Paniceae</taxon>
        <taxon>Panicinae</taxon>
        <taxon>Panicum</taxon>
        <taxon>Panicum sect. Panicum</taxon>
    </lineage>
</organism>
<dbReference type="AlphaFoldDB" id="A0A2S3HSK5"/>
<dbReference type="Proteomes" id="UP000243499">
    <property type="component" value="Chromosome 5"/>
</dbReference>
<feature type="compositionally biased region" description="Gly residues" evidence="1">
    <location>
        <begin position="78"/>
        <end position="88"/>
    </location>
</feature>
<dbReference type="EMBL" id="CM008050">
    <property type="protein sequence ID" value="PAN28980.1"/>
    <property type="molecule type" value="Genomic_DNA"/>
</dbReference>
<dbReference type="Gramene" id="PAN28980">
    <property type="protein sequence ID" value="PAN28980"/>
    <property type="gene ID" value="PAHAL_5G191500"/>
</dbReference>
<evidence type="ECO:0000256" key="1">
    <source>
        <dbReference type="SAM" id="MobiDB-lite"/>
    </source>
</evidence>
<evidence type="ECO:0000313" key="2">
    <source>
        <dbReference type="EMBL" id="PAN28980.1"/>
    </source>
</evidence>
<gene>
    <name evidence="2" type="ORF">PAHAL_5G191500</name>
</gene>
<proteinExistence type="predicted"/>
<feature type="region of interest" description="Disordered" evidence="1">
    <location>
        <begin position="14"/>
        <end position="94"/>
    </location>
</feature>
<reference evidence="2" key="1">
    <citation type="submission" date="2018-04" db="EMBL/GenBank/DDBJ databases">
        <title>WGS assembly of Panicum hallii.</title>
        <authorList>
            <person name="Lovell J."/>
            <person name="Jenkins J."/>
            <person name="Lowry D."/>
            <person name="Mamidi S."/>
            <person name="Sreedasyam A."/>
            <person name="Weng X."/>
            <person name="Barry K."/>
            <person name="Bonette J."/>
            <person name="Campitelli B."/>
            <person name="Daum C."/>
            <person name="Gordon S."/>
            <person name="Gould B."/>
            <person name="Lipzen A."/>
            <person name="Macqueen A."/>
            <person name="Palacio-Mejia J."/>
            <person name="Plott C."/>
            <person name="Shakirov E."/>
            <person name="Shu S."/>
            <person name="Yoshinaga Y."/>
            <person name="Zane M."/>
            <person name="Rokhsar D."/>
            <person name="Grimwood J."/>
            <person name="Schmutz J."/>
            <person name="Juenger T."/>
        </authorList>
    </citation>
    <scope>NUCLEOTIDE SEQUENCE [LARGE SCALE GENOMIC DNA]</scope>
    <source>
        <strain evidence="2">FIL2</strain>
    </source>
</reference>
<protein>
    <submittedName>
        <fullName evidence="2">Uncharacterized protein</fullName>
    </submittedName>
</protein>
<feature type="compositionally biased region" description="Low complexity" evidence="1">
    <location>
        <begin position="28"/>
        <end position="41"/>
    </location>
</feature>
<name>A0A2S3HSK5_9POAL</name>
<accession>A0A2S3HSK5</accession>
<sequence>MLWCEQRRGGLTAGSIIQPRRGRRRPALLRAASGASSSAGRMVSQAGCERRAAVAKASRPRASDAMTGQTQVARARGVGAGDGGGSGGAAQADD</sequence>